<dbReference type="Pfam" id="PF00160">
    <property type="entry name" value="Pro_isomerase"/>
    <property type="match status" value="1"/>
</dbReference>
<feature type="domain" description="PPIase cyclophilin-type" evidence="3">
    <location>
        <begin position="34"/>
        <end position="133"/>
    </location>
</feature>
<reference evidence="4" key="1">
    <citation type="submission" date="2025-08" db="UniProtKB">
        <authorList>
            <consortium name="Ensembl"/>
        </authorList>
    </citation>
    <scope>IDENTIFICATION</scope>
</reference>
<comment type="function">
    <text evidence="2">PPIases accelerate the folding of proteins. It catalyzes the cis-trans isomerization of proline imidic peptide bonds in oligopeptides.</text>
</comment>
<evidence type="ECO:0000313" key="4">
    <source>
        <dbReference type="Ensembl" id="ENSNNAP00000014722.1"/>
    </source>
</evidence>
<evidence type="ECO:0000256" key="2">
    <source>
        <dbReference type="RuleBase" id="RU363019"/>
    </source>
</evidence>
<dbReference type="GO" id="GO:0003755">
    <property type="term" value="F:peptidyl-prolyl cis-trans isomerase activity"/>
    <property type="evidence" value="ECO:0007669"/>
    <property type="project" value="UniProtKB-UniRule"/>
</dbReference>
<feature type="chain" id="PRO_5034325041" description="Peptidyl-prolyl cis-trans isomerase" evidence="2">
    <location>
        <begin position="24"/>
        <end position="140"/>
    </location>
</feature>
<protein>
    <recommendedName>
        <fullName evidence="2">Peptidyl-prolyl cis-trans isomerase</fullName>
        <shortName evidence="2">PPIase</shortName>
        <ecNumber evidence="2">5.2.1.8</ecNumber>
    </recommendedName>
</protein>
<comment type="catalytic activity">
    <reaction evidence="1 2">
        <text>[protein]-peptidylproline (omega=180) = [protein]-peptidylproline (omega=0)</text>
        <dbReference type="Rhea" id="RHEA:16237"/>
        <dbReference type="Rhea" id="RHEA-COMP:10747"/>
        <dbReference type="Rhea" id="RHEA-COMP:10748"/>
        <dbReference type="ChEBI" id="CHEBI:83833"/>
        <dbReference type="ChEBI" id="CHEBI:83834"/>
        <dbReference type="EC" id="5.2.1.8"/>
    </reaction>
</comment>
<comment type="similarity">
    <text evidence="2">Belongs to the cyclophilin-type PPIase family.</text>
</comment>
<dbReference type="InterPro" id="IPR002130">
    <property type="entry name" value="Cyclophilin-type_PPIase_dom"/>
</dbReference>
<reference evidence="4" key="2">
    <citation type="submission" date="2025-09" db="UniProtKB">
        <authorList>
            <consortium name="Ensembl"/>
        </authorList>
    </citation>
    <scope>IDENTIFICATION</scope>
</reference>
<feature type="signal peptide" evidence="2">
    <location>
        <begin position="1"/>
        <end position="23"/>
    </location>
</feature>
<dbReference type="OMA" id="ACHNARG"/>
<proteinExistence type="inferred from homology"/>
<dbReference type="PROSITE" id="PS50072">
    <property type="entry name" value="CSA_PPIASE_2"/>
    <property type="match status" value="1"/>
</dbReference>
<name>A0A8C6XHT6_NAJNA</name>
<dbReference type="PRINTS" id="PR00153">
    <property type="entry name" value="CSAPPISMRASE"/>
</dbReference>
<evidence type="ECO:0000256" key="1">
    <source>
        <dbReference type="ARBA" id="ARBA00000971"/>
    </source>
</evidence>
<evidence type="ECO:0000259" key="3">
    <source>
        <dbReference type="PROSITE" id="PS50072"/>
    </source>
</evidence>
<dbReference type="PANTHER" id="PTHR45625">
    <property type="entry name" value="PEPTIDYL-PROLYL CIS-TRANS ISOMERASE-RELATED"/>
    <property type="match status" value="1"/>
</dbReference>
<accession>A0A8C6XHT6</accession>
<dbReference type="Ensembl" id="ENSNNAT00000015440.1">
    <property type="protein sequence ID" value="ENSNNAP00000014722.1"/>
    <property type="gene ID" value="ENSNNAG00000009941.1"/>
</dbReference>
<dbReference type="Proteomes" id="UP000694559">
    <property type="component" value="Unplaced"/>
</dbReference>
<dbReference type="AlphaFoldDB" id="A0A8C6XHT6"/>
<evidence type="ECO:0000313" key="5">
    <source>
        <dbReference type="Proteomes" id="UP000694559"/>
    </source>
</evidence>
<dbReference type="OrthoDB" id="271386at2759"/>
<dbReference type="PANTHER" id="PTHR45625:SF2">
    <property type="entry name" value="PEPTIDYL-PROLYL CIS-TRANS ISOMERASE-LIKE 3"/>
    <property type="match status" value="1"/>
</dbReference>
<dbReference type="SUPFAM" id="SSF50891">
    <property type="entry name" value="Cyclophilin-like"/>
    <property type="match status" value="1"/>
</dbReference>
<keyword evidence="2" id="KW-0413">Isomerase</keyword>
<dbReference type="Gene3D" id="2.40.100.10">
    <property type="entry name" value="Cyclophilin-like"/>
    <property type="match status" value="1"/>
</dbReference>
<organism evidence="4 5">
    <name type="scientific">Naja naja</name>
    <name type="common">Indian cobra</name>
    <dbReference type="NCBI Taxonomy" id="35670"/>
    <lineage>
        <taxon>Eukaryota</taxon>
        <taxon>Metazoa</taxon>
        <taxon>Chordata</taxon>
        <taxon>Craniata</taxon>
        <taxon>Vertebrata</taxon>
        <taxon>Euteleostomi</taxon>
        <taxon>Lepidosauria</taxon>
        <taxon>Squamata</taxon>
        <taxon>Bifurcata</taxon>
        <taxon>Unidentata</taxon>
        <taxon>Episquamata</taxon>
        <taxon>Toxicofera</taxon>
        <taxon>Serpentes</taxon>
        <taxon>Colubroidea</taxon>
        <taxon>Elapidae</taxon>
        <taxon>Elapinae</taxon>
        <taxon>Naja</taxon>
    </lineage>
</organism>
<keyword evidence="5" id="KW-1185">Reference proteome</keyword>
<dbReference type="GeneTree" id="ENSGT00940000163579"/>
<dbReference type="InterPro" id="IPR044666">
    <property type="entry name" value="Cyclophilin_A-like"/>
</dbReference>
<dbReference type="GO" id="GO:0071013">
    <property type="term" value="C:catalytic step 2 spliceosome"/>
    <property type="evidence" value="ECO:0007669"/>
    <property type="project" value="TreeGrafter"/>
</dbReference>
<dbReference type="EC" id="5.2.1.8" evidence="2"/>
<sequence>MEIFVLFTLCLDFGAHLIHVSVSSLFPWPHLFLITSGSGKGGISIWGRKFEDEYSEYLKHSVRGVVSMANNGPNTNGSQFFITYGKQPHLDMKYTVFGKVIDGLDTLDELEKLPVNEKTFRPLNDVHIKDVTIHANPFAQ</sequence>
<keyword evidence="2" id="KW-0732">Signal</keyword>
<dbReference type="InterPro" id="IPR029000">
    <property type="entry name" value="Cyclophilin-like_dom_sf"/>
</dbReference>
<keyword evidence="2" id="KW-0697">Rotamase</keyword>